<dbReference type="AlphaFoldDB" id="A0A9Q1ITS7"/>
<dbReference type="OrthoDB" id="1607513at2759"/>
<protein>
    <submittedName>
        <fullName evidence="1">Uncharacterized protein</fullName>
    </submittedName>
</protein>
<dbReference type="Proteomes" id="UP001152622">
    <property type="component" value="Chromosome 7"/>
</dbReference>
<evidence type="ECO:0000313" key="1">
    <source>
        <dbReference type="EMBL" id="KAJ8353267.1"/>
    </source>
</evidence>
<proteinExistence type="predicted"/>
<comment type="caution">
    <text evidence="1">The sequence shown here is derived from an EMBL/GenBank/DDBJ whole genome shotgun (WGS) entry which is preliminary data.</text>
</comment>
<gene>
    <name evidence="1" type="ORF">SKAU_G00208340</name>
</gene>
<keyword evidence="2" id="KW-1185">Reference proteome</keyword>
<accession>A0A9Q1ITS7</accession>
<name>A0A9Q1ITS7_SYNKA</name>
<dbReference type="EMBL" id="JAINUF010000007">
    <property type="protein sequence ID" value="KAJ8353267.1"/>
    <property type="molecule type" value="Genomic_DNA"/>
</dbReference>
<reference evidence="1" key="1">
    <citation type="journal article" date="2023" name="Science">
        <title>Genome structures resolve the early diversification of teleost fishes.</title>
        <authorList>
            <person name="Parey E."/>
            <person name="Louis A."/>
            <person name="Montfort J."/>
            <person name="Bouchez O."/>
            <person name="Roques C."/>
            <person name="Iampietro C."/>
            <person name="Lluch J."/>
            <person name="Castinel A."/>
            <person name="Donnadieu C."/>
            <person name="Desvignes T."/>
            <person name="Floi Bucao C."/>
            <person name="Jouanno E."/>
            <person name="Wen M."/>
            <person name="Mejri S."/>
            <person name="Dirks R."/>
            <person name="Jansen H."/>
            <person name="Henkel C."/>
            <person name="Chen W.J."/>
            <person name="Zahm M."/>
            <person name="Cabau C."/>
            <person name="Klopp C."/>
            <person name="Thompson A.W."/>
            <person name="Robinson-Rechavi M."/>
            <person name="Braasch I."/>
            <person name="Lecointre G."/>
            <person name="Bobe J."/>
            <person name="Postlethwait J.H."/>
            <person name="Berthelot C."/>
            <person name="Roest Crollius H."/>
            <person name="Guiguen Y."/>
        </authorList>
    </citation>
    <scope>NUCLEOTIDE SEQUENCE</scope>
    <source>
        <strain evidence="1">WJC10195</strain>
    </source>
</reference>
<organism evidence="1 2">
    <name type="scientific">Synaphobranchus kaupii</name>
    <name type="common">Kaup's arrowtooth eel</name>
    <dbReference type="NCBI Taxonomy" id="118154"/>
    <lineage>
        <taxon>Eukaryota</taxon>
        <taxon>Metazoa</taxon>
        <taxon>Chordata</taxon>
        <taxon>Craniata</taxon>
        <taxon>Vertebrata</taxon>
        <taxon>Euteleostomi</taxon>
        <taxon>Actinopterygii</taxon>
        <taxon>Neopterygii</taxon>
        <taxon>Teleostei</taxon>
        <taxon>Anguilliformes</taxon>
        <taxon>Synaphobranchidae</taxon>
        <taxon>Synaphobranchus</taxon>
    </lineage>
</organism>
<sequence>MDNGQRKMPSHRIRPANIKAANYPSRVNWYSPALCTLSSSPSTRDSCCICVRSSLRLVNLSATSIIAPWQPKRWRGNGSKWDSQCTGSSNHAKPDGTLVCYMFGWLVEQRWAVVAILSDRTVTKLDQTGILELKDEYWALMEDTAPVLAALNCATTVMSAESEVSISNTYPITFGLINSNHMQRRRLSQSG</sequence>
<evidence type="ECO:0000313" key="2">
    <source>
        <dbReference type="Proteomes" id="UP001152622"/>
    </source>
</evidence>